<keyword evidence="1" id="KW-0472">Membrane</keyword>
<evidence type="ECO:0000256" key="1">
    <source>
        <dbReference type="SAM" id="Phobius"/>
    </source>
</evidence>
<organism evidence="2 3">
    <name type="scientific">Brooklawnia propionicigenes</name>
    <dbReference type="NCBI Taxonomy" id="3041175"/>
    <lineage>
        <taxon>Bacteria</taxon>
        <taxon>Bacillati</taxon>
        <taxon>Actinomycetota</taxon>
        <taxon>Actinomycetes</taxon>
        <taxon>Propionibacteriales</taxon>
        <taxon>Propionibacteriaceae</taxon>
        <taxon>Brooklawnia</taxon>
    </lineage>
</organism>
<gene>
    <name evidence="2" type="ORF">brsh051_14910</name>
</gene>
<keyword evidence="1" id="KW-1133">Transmembrane helix</keyword>
<reference evidence="2" key="1">
    <citation type="journal article" date="2024" name="Int. J. Syst. Evol. Microbiol.">
        <title>Brooklawnia propionicigenes sp. nov., a facultatively anaerobic, propionate-producing bacterium isolated from a methanogenic reactor treating waste from cattle farms.</title>
        <authorList>
            <person name="Akita Y."/>
            <person name="Ueki A."/>
            <person name="Tonouchi A."/>
            <person name="Sugawara Y."/>
            <person name="Honma S."/>
            <person name="Kaku N."/>
            <person name="Ueki K."/>
        </authorList>
    </citation>
    <scope>NUCLEOTIDE SEQUENCE</scope>
    <source>
        <strain evidence="2">SH051</strain>
    </source>
</reference>
<protein>
    <submittedName>
        <fullName evidence="2">Uncharacterized protein</fullName>
    </submittedName>
</protein>
<evidence type="ECO:0000313" key="3">
    <source>
        <dbReference type="Proteomes" id="UP001431656"/>
    </source>
</evidence>
<feature type="transmembrane region" description="Helical" evidence="1">
    <location>
        <begin position="25"/>
        <end position="48"/>
    </location>
</feature>
<dbReference type="Proteomes" id="UP001431656">
    <property type="component" value="Chromosome"/>
</dbReference>
<dbReference type="InterPro" id="IPR036259">
    <property type="entry name" value="MFS_trans_sf"/>
</dbReference>
<dbReference type="EMBL" id="AP028056">
    <property type="protein sequence ID" value="BEH02210.1"/>
    <property type="molecule type" value="Genomic_DNA"/>
</dbReference>
<dbReference type="RefSeq" id="WP_286263632.1">
    <property type="nucleotide sequence ID" value="NZ_AP028056.1"/>
</dbReference>
<accession>A0AAN0KBS6</accession>
<keyword evidence="1" id="KW-0812">Transmembrane</keyword>
<feature type="transmembrane region" description="Helical" evidence="1">
    <location>
        <begin position="54"/>
        <end position="72"/>
    </location>
</feature>
<dbReference type="AlphaFoldDB" id="A0AAN0KBS6"/>
<keyword evidence="3" id="KW-1185">Reference proteome</keyword>
<dbReference type="SUPFAM" id="SSF103473">
    <property type="entry name" value="MFS general substrate transporter"/>
    <property type="match status" value="1"/>
</dbReference>
<evidence type="ECO:0000313" key="2">
    <source>
        <dbReference type="EMBL" id="BEH02210.1"/>
    </source>
</evidence>
<proteinExistence type="predicted"/>
<sequence length="199" mass="22290">MEKEILVDTDILADERHRQRKFSRIYRIITAILLLAACVGLVYAGFLFSVRSGWVVLIGILAVVAVIVFMVWRMDRKRPEDLVSTGPWSWGQVYSGAQSREIWNSMGGVILRHGLGITRITRNTAMLERKGSFLYRKGIHLLDVRESVDHPGWFVVTVQSAPDLPTSITDFGRGHGINTELLGSVPGFRKPDDAELTLG</sequence>
<dbReference type="KEGG" id="broo:brsh051_14910"/>
<name>A0AAN0KBS6_9ACTN</name>